<evidence type="ECO:0000313" key="2">
    <source>
        <dbReference type="EMBL" id="CAF1294067.1"/>
    </source>
</evidence>
<dbReference type="InterPro" id="IPR036691">
    <property type="entry name" value="Endo/exonu/phosph_ase_sf"/>
</dbReference>
<evidence type="ECO:0000313" key="7">
    <source>
        <dbReference type="Proteomes" id="UP000663855"/>
    </source>
</evidence>
<dbReference type="EMBL" id="CAJOBI010137963">
    <property type="protein sequence ID" value="CAF4754427.1"/>
    <property type="molecule type" value="Genomic_DNA"/>
</dbReference>
<dbReference type="AlphaFoldDB" id="A0A814IUZ3"/>
<dbReference type="EMBL" id="CAJNRE010010562">
    <property type="protein sequence ID" value="CAF2092055.1"/>
    <property type="molecule type" value="Genomic_DNA"/>
</dbReference>
<evidence type="ECO:0000313" key="1">
    <source>
        <dbReference type="EMBL" id="CAF1029288.1"/>
    </source>
</evidence>
<name>A0A814IUZ3_9BILA</name>
<gene>
    <name evidence="5" type="ORF">BYL167_LOCUS41092</name>
    <name evidence="1" type="ORF">CJN711_LOCUS3715</name>
    <name evidence="4" type="ORF">GIL414_LOCUS38378</name>
    <name evidence="2" type="ORF">KQP761_LOCUS4433</name>
    <name evidence="3" type="ORF">MBJ925_LOCUS20540</name>
    <name evidence="6" type="ORF">SMN809_LOCUS45274</name>
</gene>
<evidence type="ECO:0000313" key="5">
    <source>
        <dbReference type="EMBL" id="CAF4624198.1"/>
    </source>
</evidence>
<proteinExistence type="predicted"/>
<dbReference type="Proteomes" id="UP000663855">
    <property type="component" value="Unassembled WGS sequence"/>
</dbReference>
<dbReference type="Proteomes" id="UP000663834">
    <property type="component" value="Unassembled WGS sequence"/>
</dbReference>
<evidence type="ECO:0008006" key="8">
    <source>
        <dbReference type="Google" id="ProtNLM"/>
    </source>
</evidence>
<evidence type="ECO:0000313" key="3">
    <source>
        <dbReference type="EMBL" id="CAF2092055.1"/>
    </source>
</evidence>
<protein>
    <recommendedName>
        <fullName evidence="8">Endonuclease/exonuclease/phosphatase domain-containing protein</fullName>
    </recommendedName>
</protein>
<dbReference type="EMBL" id="CAJOBJ010101146">
    <property type="protein sequence ID" value="CAF4588193.1"/>
    <property type="molecule type" value="Genomic_DNA"/>
</dbReference>
<sequence>MHHPIVISFKQQVMNPNLNIFTPIPKDSQMIPMTNLSKNQIKILQDLRSEWTTVSTLDNMLKKWDIRRQQTIGILNVINDLPFLLLNISSLKLHLYDLLELLNSLHVYVIALNGTRHDNDALKYFSMHLKKFQVFYQKGWIAIGDVLIATHCSIPVQGVTSFNNNCNLIVLDLGNSSNQIQLTTCYSPPNENLLLILLNDILRRNSNTILLGDLNAKHDS</sequence>
<organism evidence="1 7">
    <name type="scientific">Rotaria magnacalcarata</name>
    <dbReference type="NCBI Taxonomy" id="392030"/>
    <lineage>
        <taxon>Eukaryota</taxon>
        <taxon>Metazoa</taxon>
        <taxon>Spiralia</taxon>
        <taxon>Gnathifera</taxon>
        <taxon>Rotifera</taxon>
        <taxon>Eurotatoria</taxon>
        <taxon>Bdelloidea</taxon>
        <taxon>Philodinida</taxon>
        <taxon>Philodinidae</taxon>
        <taxon>Rotaria</taxon>
    </lineage>
</organism>
<dbReference type="Gene3D" id="3.60.10.10">
    <property type="entry name" value="Endonuclease/exonuclease/phosphatase"/>
    <property type="match status" value="1"/>
</dbReference>
<comment type="caution">
    <text evidence="1">The sequence shown here is derived from an EMBL/GenBank/DDBJ whole genome shotgun (WGS) entry which is preliminary data.</text>
</comment>
<dbReference type="Proteomes" id="UP000663824">
    <property type="component" value="Unassembled WGS sequence"/>
</dbReference>
<accession>A0A814IUZ3</accession>
<dbReference type="EMBL" id="CAJOBH010103324">
    <property type="protein sequence ID" value="CAF4624198.1"/>
    <property type="molecule type" value="Genomic_DNA"/>
</dbReference>
<dbReference type="Proteomes" id="UP000676336">
    <property type="component" value="Unassembled WGS sequence"/>
</dbReference>
<dbReference type="SUPFAM" id="SSF56219">
    <property type="entry name" value="DNase I-like"/>
    <property type="match status" value="1"/>
</dbReference>
<reference evidence="1" key="1">
    <citation type="submission" date="2021-02" db="EMBL/GenBank/DDBJ databases">
        <authorList>
            <person name="Nowell W R."/>
        </authorList>
    </citation>
    <scope>NUCLEOTIDE SEQUENCE</scope>
</reference>
<dbReference type="Proteomes" id="UP000681720">
    <property type="component" value="Unassembled WGS sequence"/>
</dbReference>
<dbReference type="EMBL" id="CAJNOW010000820">
    <property type="protein sequence ID" value="CAF1294067.1"/>
    <property type="molecule type" value="Genomic_DNA"/>
</dbReference>
<dbReference type="Proteomes" id="UP000681967">
    <property type="component" value="Unassembled WGS sequence"/>
</dbReference>
<evidence type="ECO:0000313" key="6">
    <source>
        <dbReference type="EMBL" id="CAF4754427.1"/>
    </source>
</evidence>
<dbReference type="EMBL" id="CAJNOV010000603">
    <property type="protein sequence ID" value="CAF1029288.1"/>
    <property type="molecule type" value="Genomic_DNA"/>
</dbReference>
<evidence type="ECO:0000313" key="4">
    <source>
        <dbReference type="EMBL" id="CAF4588193.1"/>
    </source>
</evidence>